<dbReference type="AlphaFoldDB" id="A0A2V1J0Q3"/>
<accession>A0A2V1J0Q3</accession>
<dbReference type="Gene3D" id="1.50.10.10">
    <property type="match status" value="1"/>
</dbReference>
<name>A0A2V1J0Q3_9BACT</name>
<protein>
    <submittedName>
        <fullName evidence="3">N-acylglucosamine 2-epimerase</fullName>
    </submittedName>
</protein>
<organism evidence="3 4">
    <name type="scientific">Paramuribaculum intestinale</name>
    <dbReference type="NCBI Taxonomy" id="2094151"/>
    <lineage>
        <taxon>Bacteria</taxon>
        <taxon>Pseudomonadati</taxon>
        <taxon>Bacteroidota</taxon>
        <taxon>Bacteroidia</taxon>
        <taxon>Bacteroidales</taxon>
        <taxon>Muribaculaceae</taxon>
        <taxon>Paramuribaculum</taxon>
    </lineage>
</organism>
<dbReference type="InterPro" id="IPR012341">
    <property type="entry name" value="6hp_glycosidase-like_sf"/>
</dbReference>
<comment type="similarity">
    <text evidence="1">Belongs to the N-acylglucosamine 2-epimerase family.</text>
</comment>
<dbReference type="RefSeq" id="WP_107035678.1">
    <property type="nucleotide sequence ID" value="NZ_CAOMDK010000014.1"/>
</dbReference>
<dbReference type="GO" id="GO:0005975">
    <property type="term" value="P:carbohydrate metabolic process"/>
    <property type="evidence" value="ECO:0007669"/>
    <property type="project" value="InterPro"/>
</dbReference>
<comment type="caution">
    <text evidence="3">The sequence shown here is derived from an EMBL/GenBank/DDBJ whole genome shotgun (WGS) entry which is preliminary data.</text>
</comment>
<dbReference type="GO" id="GO:0016853">
    <property type="term" value="F:isomerase activity"/>
    <property type="evidence" value="ECO:0007669"/>
    <property type="project" value="UniProtKB-KW"/>
</dbReference>
<evidence type="ECO:0000313" key="4">
    <source>
        <dbReference type="Proteomes" id="UP000244925"/>
    </source>
</evidence>
<sequence length="402" mass="46863">MDTEKYLTEWREHYRHDLLDDILPFWLNHGLDKVNGGVYTCVDREGKLMDGTKSVWFQGRCPFVYSFAYNNIDRRPEYLAMAKNCIDFIEAHCIDPTDGRMYFEVTADGRPLRKRRYVFSECFAAIAMAEYSKATGDRSYAEKALKLFKEIVRFISTPGILEPKYLPTQPAIGHSITMILINTASRIREVIPDPELDRQIDNSLELIRTKFMHPEFKALLEMVTPEGELIDTINGRVINPGHCIETAWFLLEEAHYRGWDEGKGKEIKEMALQILDWSWEWGWDEEFGGIINFRDCKGFPAQDYSQDMKFWWPQTEAVIATLYAYLATGDTKYLEMHRMANDWTYEFLPDPVYGEWFGYLHRDGSVAQPAKGNLFKGPFHVPRMLIKSQMLIDEILAAHVRK</sequence>
<dbReference type="SUPFAM" id="SSF48208">
    <property type="entry name" value="Six-hairpin glycosidases"/>
    <property type="match status" value="1"/>
</dbReference>
<dbReference type="Pfam" id="PF07221">
    <property type="entry name" value="GlcNAc_2-epim"/>
    <property type="match status" value="1"/>
</dbReference>
<keyword evidence="2" id="KW-0413">Isomerase</keyword>
<dbReference type="FunFam" id="1.50.10.10:FF:000021">
    <property type="entry name" value="N-acylglucosamine 2-epimerase"/>
    <property type="match status" value="1"/>
</dbReference>
<dbReference type="EMBL" id="PUBV01000007">
    <property type="protein sequence ID" value="PWB08242.1"/>
    <property type="molecule type" value="Genomic_DNA"/>
</dbReference>
<dbReference type="Proteomes" id="UP000244925">
    <property type="component" value="Unassembled WGS sequence"/>
</dbReference>
<evidence type="ECO:0000256" key="2">
    <source>
        <dbReference type="ARBA" id="ARBA00023235"/>
    </source>
</evidence>
<dbReference type="PANTHER" id="PTHR15108">
    <property type="entry name" value="N-ACYLGLUCOSAMINE-2-EPIMERASE"/>
    <property type="match status" value="1"/>
</dbReference>
<dbReference type="InterPro" id="IPR008928">
    <property type="entry name" value="6-hairpin_glycosidase_sf"/>
</dbReference>
<gene>
    <name evidence="3" type="ORF">C5O25_04945</name>
</gene>
<dbReference type="InterPro" id="IPR010819">
    <property type="entry name" value="AGE/CE"/>
</dbReference>
<proteinExistence type="inferred from homology"/>
<evidence type="ECO:0000256" key="1">
    <source>
        <dbReference type="ARBA" id="ARBA00008558"/>
    </source>
</evidence>
<keyword evidence="4" id="KW-1185">Reference proteome</keyword>
<reference evidence="4" key="1">
    <citation type="submission" date="2018-02" db="EMBL/GenBank/DDBJ databases">
        <authorList>
            <person name="Clavel T."/>
            <person name="Strowig T."/>
        </authorList>
    </citation>
    <scope>NUCLEOTIDE SEQUENCE [LARGE SCALE GENOMIC DNA]</scope>
    <source>
        <strain evidence="4">DSM 100764</strain>
    </source>
</reference>
<evidence type="ECO:0000313" key="3">
    <source>
        <dbReference type="EMBL" id="PWB08242.1"/>
    </source>
</evidence>